<dbReference type="NCBIfam" id="TIGR01770">
    <property type="entry name" value="NDH_I_N"/>
    <property type="match status" value="1"/>
</dbReference>
<feature type="transmembrane region" description="Helical" evidence="5">
    <location>
        <begin position="189"/>
        <end position="210"/>
    </location>
</feature>
<comment type="function">
    <text evidence="5">NDH-1 shuttles electrons from NADH, via FMN and iron-sulfur (Fe-S) centers, to quinones in the respiratory chain. The immediate electron acceptor for the enzyme in this species is believed to be a menaquinone. Couples the redox reaction to proton translocation (for every two electrons transferred, four hydrogen ions are translocated across the cytoplasmic membrane), and thus conserves the redox energy in a proton gradient.</text>
</comment>
<evidence type="ECO:0000313" key="9">
    <source>
        <dbReference type="Proteomes" id="UP000248606"/>
    </source>
</evidence>
<dbReference type="AlphaFoldDB" id="A0A2W5IBF3"/>
<comment type="similarity">
    <text evidence="5">Belongs to the complex I subunit 2 family.</text>
</comment>
<feature type="transmembrane region" description="Helical" evidence="5">
    <location>
        <begin position="357"/>
        <end position="384"/>
    </location>
</feature>
<feature type="transmembrane region" description="Helical" evidence="5">
    <location>
        <begin position="405"/>
        <end position="430"/>
    </location>
</feature>
<evidence type="ECO:0000256" key="1">
    <source>
        <dbReference type="ARBA" id="ARBA00004127"/>
    </source>
</evidence>
<feature type="transmembrane region" description="Helical" evidence="5">
    <location>
        <begin position="157"/>
        <end position="177"/>
    </location>
</feature>
<keyword evidence="5" id="KW-1278">Translocase</keyword>
<dbReference type="GO" id="GO:0042773">
    <property type="term" value="P:ATP synthesis coupled electron transport"/>
    <property type="evidence" value="ECO:0007669"/>
    <property type="project" value="InterPro"/>
</dbReference>
<evidence type="ECO:0000256" key="5">
    <source>
        <dbReference type="HAMAP-Rule" id="MF_00445"/>
    </source>
</evidence>
<proteinExistence type="inferred from homology"/>
<feature type="transmembrane region" description="Helical" evidence="5">
    <location>
        <begin position="300"/>
        <end position="319"/>
    </location>
</feature>
<dbReference type="NCBIfam" id="NF004441">
    <property type="entry name" value="PRK05777.1-4"/>
    <property type="match status" value="1"/>
</dbReference>
<dbReference type="GO" id="GO:0012505">
    <property type="term" value="C:endomembrane system"/>
    <property type="evidence" value="ECO:0007669"/>
    <property type="project" value="UniProtKB-SubCell"/>
</dbReference>
<feature type="transmembrane region" description="Helical" evidence="5">
    <location>
        <begin position="134"/>
        <end position="151"/>
    </location>
</feature>
<keyword evidence="5" id="KW-0874">Quinone</keyword>
<evidence type="ECO:0000256" key="4">
    <source>
        <dbReference type="ARBA" id="ARBA00023136"/>
    </source>
</evidence>
<dbReference type="InterPro" id="IPR001750">
    <property type="entry name" value="ND/Mrp_TM"/>
</dbReference>
<feature type="transmembrane region" description="Helical" evidence="5">
    <location>
        <begin position="326"/>
        <end position="345"/>
    </location>
</feature>
<keyword evidence="3 5" id="KW-1133">Transmembrane helix</keyword>
<feature type="transmembrane region" description="Helical" evidence="5">
    <location>
        <begin position="54"/>
        <end position="75"/>
    </location>
</feature>
<dbReference type="HAMAP" id="MF_00445">
    <property type="entry name" value="NDH1_NuoN_1"/>
    <property type="match status" value="1"/>
</dbReference>
<dbReference type="GO" id="GO:0005886">
    <property type="term" value="C:plasma membrane"/>
    <property type="evidence" value="ECO:0007669"/>
    <property type="project" value="UniProtKB-SubCell"/>
</dbReference>
<dbReference type="EMBL" id="QFOZ01000002">
    <property type="protein sequence ID" value="PZP89441.1"/>
    <property type="molecule type" value="Genomic_DNA"/>
</dbReference>
<comment type="caution">
    <text evidence="8">The sequence shown here is derived from an EMBL/GenBank/DDBJ whole genome shotgun (WGS) entry which is preliminary data.</text>
</comment>
<evidence type="ECO:0000256" key="3">
    <source>
        <dbReference type="ARBA" id="ARBA00022989"/>
    </source>
</evidence>
<feature type="transmembrane region" description="Helical" evidence="5">
    <location>
        <begin position="230"/>
        <end position="255"/>
    </location>
</feature>
<dbReference type="Pfam" id="PF00361">
    <property type="entry name" value="Proton_antipo_M"/>
    <property type="match status" value="1"/>
</dbReference>
<dbReference type="GO" id="GO:0008137">
    <property type="term" value="F:NADH dehydrogenase (ubiquinone) activity"/>
    <property type="evidence" value="ECO:0007669"/>
    <property type="project" value="InterPro"/>
</dbReference>
<sequence>MIQHITAMNVLASSAGTEAPALDYRTLAPLLIMFGGACVALLLDAFVRRTARAAVQLVSVFVILIATMGMLIANWHDGRFGVIGNGLISMDKPTYVAQGALIIFTALCMILFSTRHTEHRKNISESERTGYTEVYVLALFSLFGMMLFTAANNLLMLFVALEAMSLPLYILCGLSLYRRRLSQEASLKYFLLGVLAAAIMLYGIVMVYAATGDFTFASIAQQAEHTDRPAIFILGIVFVVIGLLFKVGAVPFHNWVPDVYQGAPTPVTAFMAICTKLAAFVALARVLTAAVPFSESQWEIVIIVLAIISMLFGSILTMTQTDVKRLIAYSSITHAGFIMTALVGADQGLLKVGNLEFSVVSAILIYLAAYGLATIGALAIVTLVRRDSGEEATSITAWEGMGRQHPWLGAAFALYFLSFAGFPITAGFIGKFTVFSVAWIAGYSWLVVVALLVSALAAYAYLRMVIIMFFKPANTTTVVAKPGAAVIIVVVITAVLTVLMGILPDPVLHLTNTLGGFMF</sequence>
<evidence type="ECO:0000256" key="2">
    <source>
        <dbReference type="ARBA" id="ARBA00022692"/>
    </source>
</evidence>
<feature type="transmembrane region" description="Helical" evidence="5">
    <location>
        <begin position="27"/>
        <end position="47"/>
    </location>
</feature>
<feature type="transmembrane region" description="Helical" evidence="5">
    <location>
        <begin position="442"/>
        <end position="462"/>
    </location>
</feature>
<feature type="transmembrane region" description="Helical" evidence="5">
    <location>
        <begin position="95"/>
        <end position="113"/>
    </location>
</feature>
<accession>A0A2W5IBF3</accession>
<evidence type="ECO:0000259" key="7">
    <source>
        <dbReference type="Pfam" id="PF00361"/>
    </source>
</evidence>
<dbReference type="InterPro" id="IPR010096">
    <property type="entry name" value="NADH-Q_OxRdtase_suN/2"/>
</dbReference>
<evidence type="ECO:0000256" key="6">
    <source>
        <dbReference type="RuleBase" id="RU000320"/>
    </source>
</evidence>
<keyword evidence="5" id="KW-0520">NAD</keyword>
<keyword evidence="4 5" id="KW-0472">Membrane</keyword>
<dbReference type="GO" id="GO:0050136">
    <property type="term" value="F:NADH dehydrogenase (quinone) (non-electrogenic) activity"/>
    <property type="evidence" value="ECO:0007669"/>
    <property type="project" value="UniProtKB-UniRule"/>
</dbReference>
<feature type="transmembrane region" description="Helical" evidence="5">
    <location>
        <begin position="267"/>
        <end position="288"/>
    </location>
</feature>
<protein>
    <recommendedName>
        <fullName evidence="5">NADH-quinone oxidoreductase subunit N</fullName>
        <ecNumber evidence="5">7.1.1.-</ecNumber>
    </recommendedName>
    <alternativeName>
        <fullName evidence="5">NADH dehydrogenase I subunit N</fullName>
    </alternativeName>
    <alternativeName>
        <fullName evidence="5">NDH-1 subunit N</fullName>
    </alternativeName>
</protein>
<feature type="transmembrane region" description="Helical" evidence="5">
    <location>
        <begin position="483"/>
        <end position="503"/>
    </location>
</feature>
<comment type="subcellular location">
    <subcellularLocation>
        <location evidence="5">Cell membrane</location>
        <topology evidence="5">Multi-pass membrane protein</topology>
    </subcellularLocation>
    <subcellularLocation>
        <location evidence="1">Endomembrane system</location>
        <topology evidence="1">Multi-pass membrane protein</topology>
    </subcellularLocation>
    <subcellularLocation>
        <location evidence="6">Membrane</location>
        <topology evidence="6">Multi-pass membrane protein</topology>
    </subcellularLocation>
</comment>
<reference evidence="8 9" key="1">
    <citation type="submission" date="2017-08" db="EMBL/GenBank/DDBJ databases">
        <title>Infants hospitalized years apart are colonized by the same room-sourced microbial strains.</title>
        <authorList>
            <person name="Brooks B."/>
            <person name="Olm M.R."/>
            <person name="Firek B.A."/>
            <person name="Baker R."/>
            <person name="Thomas B.C."/>
            <person name="Morowitz M.J."/>
            <person name="Banfield J.F."/>
        </authorList>
    </citation>
    <scope>NUCLEOTIDE SEQUENCE [LARGE SCALE GENOMIC DNA]</scope>
    <source>
        <strain evidence="8">S2_006_000_R1_57</strain>
    </source>
</reference>
<dbReference type="PANTHER" id="PTHR22773">
    <property type="entry name" value="NADH DEHYDROGENASE"/>
    <property type="match status" value="1"/>
</dbReference>
<dbReference type="Proteomes" id="UP000248606">
    <property type="component" value="Unassembled WGS sequence"/>
</dbReference>
<organism evidence="8 9">
    <name type="scientific">Lawsonella clevelandensis</name>
    <dbReference type="NCBI Taxonomy" id="1528099"/>
    <lineage>
        <taxon>Bacteria</taxon>
        <taxon>Bacillati</taxon>
        <taxon>Actinomycetota</taxon>
        <taxon>Actinomycetes</taxon>
        <taxon>Mycobacteriales</taxon>
        <taxon>Lawsonellaceae</taxon>
        <taxon>Lawsonella</taxon>
    </lineage>
</organism>
<gene>
    <name evidence="5" type="primary">nuoN</name>
    <name evidence="8" type="ORF">DI579_02720</name>
</gene>
<comment type="subunit">
    <text evidence="5">NDH-1 is composed of 14 different subunits. Subunits NuoA, H, J, K, L, M, N constitute the membrane sector of the complex.</text>
</comment>
<dbReference type="GO" id="GO:0048038">
    <property type="term" value="F:quinone binding"/>
    <property type="evidence" value="ECO:0007669"/>
    <property type="project" value="UniProtKB-KW"/>
</dbReference>
<evidence type="ECO:0000313" key="8">
    <source>
        <dbReference type="EMBL" id="PZP89441.1"/>
    </source>
</evidence>
<keyword evidence="5" id="KW-0813">Transport</keyword>
<keyword evidence="2 5" id="KW-0812">Transmembrane</keyword>
<dbReference type="RefSeq" id="WP_290598350.1">
    <property type="nucleotide sequence ID" value="NZ_CAKZIO010000002.1"/>
</dbReference>
<keyword evidence="5" id="KW-1003">Cell membrane</keyword>
<comment type="catalytic activity">
    <reaction evidence="5">
        <text>a quinone + NADH + 5 H(+)(in) = a quinol + NAD(+) + 4 H(+)(out)</text>
        <dbReference type="Rhea" id="RHEA:57888"/>
        <dbReference type="ChEBI" id="CHEBI:15378"/>
        <dbReference type="ChEBI" id="CHEBI:24646"/>
        <dbReference type="ChEBI" id="CHEBI:57540"/>
        <dbReference type="ChEBI" id="CHEBI:57945"/>
        <dbReference type="ChEBI" id="CHEBI:132124"/>
    </reaction>
</comment>
<name>A0A2W5IBF3_9ACTN</name>
<dbReference type="EC" id="7.1.1.-" evidence="5"/>
<feature type="domain" description="NADH:quinone oxidoreductase/Mrp antiporter transmembrane" evidence="7">
    <location>
        <begin position="151"/>
        <end position="454"/>
    </location>
</feature>